<protein>
    <recommendedName>
        <fullName evidence="2">2Fe-2S ferredoxin-type domain-containing protein</fullName>
    </recommendedName>
</protein>
<dbReference type="InterPro" id="IPR042204">
    <property type="entry name" value="2Fe-2S-bd_N"/>
</dbReference>
<dbReference type="KEGG" id="cmic:caldi_06310"/>
<dbReference type="EMBL" id="AP025628">
    <property type="protein sequence ID" value="BDG59541.1"/>
    <property type="molecule type" value="Genomic_DNA"/>
</dbReference>
<keyword evidence="4" id="KW-1185">Reference proteome</keyword>
<dbReference type="GO" id="GO:0016491">
    <property type="term" value="F:oxidoreductase activity"/>
    <property type="evidence" value="ECO:0007669"/>
    <property type="project" value="UniProtKB-KW"/>
</dbReference>
<accession>A0AA35G700</accession>
<evidence type="ECO:0000313" key="3">
    <source>
        <dbReference type="EMBL" id="BDG59541.1"/>
    </source>
</evidence>
<evidence type="ECO:0000313" key="4">
    <source>
        <dbReference type="Proteomes" id="UP001163687"/>
    </source>
</evidence>
<dbReference type="AlphaFoldDB" id="A0AA35G700"/>
<dbReference type="RefSeq" id="WP_264843661.1">
    <property type="nucleotide sequence ID" value="NZ_AP025628.1"/>
</dbReference>
<dbReference type="Proteomes" id="UP001163687">
    <property type="component" value="Chromosome"/>
</dbReference>
<reference evidence="3" key="1">
    <citation type="submission" date="2022-03" db="EMBL/GenBank/DDBJ databases">
        <title>Complete genome sequence of Caldinitratiruptor microaerophilus.</title>
        <authorList>
            <person name="Mukaiyama R."/>
            <person name="Nishiyama T."/>
            <person name="Ueda K."/>
        </authorList>
    </citation>
    <scope>NUCLEOTIDE SEQUENCE</scope>
    <source>
        <strain evidence="3">JCM 16183</strain>
    </source>
</reference>
<proteinExistence type="predicted"/>
<evidence type="ECO:0000256" key="1">
    <source>
        <dbReference type="ARBA" id="ARBA00023002"/>
    </source>
</evidence>
<dbReference type="Gene3D" id="3.10.20.440">
    <property type="entry name" value="2Fe-2S iron-sulphur cluster binding domain, sarcosine oxidase, alpha subunit, N-terminal domain"/>
    <property type="match status" value="1"/>
</dbReference>
<sequence length="107" mass="11396">MRLASHPVLGPVPRGEPVTIYVEGRPVEAHAGEPLAVALLAAGIHAFGHTRKLDRPRGLYCAEGTCGECRVEVDGRPGVLACVAPVVAGMRVRLPRGELDLLGEERR</sequence>
<dbReference type="PROSITE" id="PS51085">
    <property type="entry name" value="2FE2S_FER_2"/>
    <property type="match status" value="1"/>
</dbReference>
<gene>
    <name evidence="3" type="ORF">caldi_06310</name>
</gene>
<evidence type="ECO:0000259" key="2">
    <source>
        <dbReference type="PROSITE" id="PS51085"/>
    </source>
</evidence>
<dbReference type="Pfam" id="PF13510">
    <property type="entry name" value="Fer2_4"/>
    <property type="match status" value="1"/>
</dbReference>
<dbReference type="CDD" id="cd00207">
    <property type="entry name" value="fer2"/>
    <property type="match status" value="1"/>
</dbReference>
<name>A0AA35G700_9FIRM</name>
<keyword evidence="1" id="KW-0560">Oxidoreductase</keyword>
<feature type="domain" description="2Fe-2S ferredoxin-type" evidence="2">
    <location>
        <begin position="16"/>
        <end position="98"/>
    </location>
</feature>
<dbReference type="GO" id="GO:0051536">
    <property type="term" value="F:iron-sulfur cluster binding"/>
    <property type="evidence" value="ECO:0007669"/>
    <property type="project" value="InterPro"/>
</dbReference>
<dbReference type="InterPro" id="IPR001041">
    <property type="entry name" value="2Fe-2S_ferredoxin-type"/>
</dbReference>
<dbReference type="InterPro" id="IPR036010">
    <property type="entry name" value="2Fe-2S_ferredoxin-like_sf"/>
</dbReference>
<dbReference type="SUPFAM" id="SSF54292">
    <property type="entry name" value="2Fe-2S ferredoxin-like"/>
    <property type="match status" value="1"/>
</dbReference>
<organism evidence="3 4">
    <name type="scientific">Caldinitratiruptor microaerophilus</name>
    <dbReference type="NCBI Taxonomy" id="671077"/>
    <lineage>
        <taxon>Bacteria</taxon>
        <taxon>Bacillati</taxon>
        <taxon>Bacillota</taxon>
        <taxon>Clostridia</taxon>
        <taxon>Eubacteriales</taxon>
        <taxon>Symbiobacteriaceae</taxon>
        <taxon>Caldinitratiruptor</taxon>
    </lineage>
</organism>